<dbReference type="Pfam" id="PF00174">
    <property type="entry name" value="Oxidored_molyb"/>
    <property type="match status" value="1"/>
</dbReference>
<evidence type="ECO:0000259" key="6">
    <source>
        <dbReference type="Pfam" id="PF00174"/>
    </source>
</evidence>
<protein>
    <submittedName>
        <fullName evidence="8">Sulfite oxidase-related protein</fullName>
    </submittedName>
</protein>
<evidence type="ECO:0000259" key="7">
    <source>
        <dbReference type="Pfam" id="PF03404"/>
    </source>
</evidence>
<dbReference type="InterPro" id="IPR005066">
    <property type="entry name" value="MoCF_OxRdtse_dimer"/>
</dbReference>
<dbReference type="SUPFAM" id="SSF56524">
    <property type="entry name" value="Oxidoreductase molybdopterin-binding domain"/>
    <property type="match status" value="1"/>
</dbReference>
<organism evidence="8">
    <name type="scientific">uncultured marine group II/III euryarchaeote KM3_153_G11</name>
    <dbReference type="NCBI Taxonomy" id="1457896"/>
    <lineage>
        <taxon>Archaea</taxon>
        <taxon>Methanobacteriati</taxon>
        <taxon>Methanobacteriota</taxon>
        <taxon>environmental samples</taxon>
    </lineage>
</organism>
<feature type="region of interest" description="Disordered" evidence="5">
    <location>
        <begin position="1"/>
        <end position="47"/>
    </location>
</feature>
<dbReference type="Gene3D" id="2.60.40.650">
    <property type="match status" value="1"/>
</dbReference>
<dbReference type="PANTHER" id="PTHR19372">
    <property type="entry name" value="SULFITE REDUCTASE"/>
    <property type="match status" value="1"/>
</dbReference>
<dbReference type="Gene3D" id="3.90.420.10">
    <property type="entry name" value="Oxidoreductase, molybdopterin-binding domain"/>
    <property type="match status" value="1"/>
</dbReference>
<dbReference type="PRINTS" id="PR00407">
    <property type="entry name" value="EUMOPTERIN"/>
</dbReference>
<dbReference type="AlphaFoldDB" id="A0A075GDI2"/>
<name>A0A075GDI2_9EURY</name>
<feature type="domain" description="Moybdenum cofactor oxidoreductase dimerisation" evidence="7">
    <location>
        <begin position="279"/>
        <end position="380"/>
    </location>
</feature>
<keyword evidence="2" id="KW-0500">Molybdenum</keyword>
<keyword evidence="4" id="KW-0560">Oxidoreductase</keyword>
<evidence type="ECO:0000313" key="8">
    <source>
        <dbReference type="EMBL" id="AIF02126.1"/>
    </source>
</evidence>
<comment type="cofactor">
    <cofactor evidence="1">
        <name>Mo-molybdopterin</name>
        <dbReference type="ChEBI" id="CHEBI:71302"/>
    </cofactor>
</comment>
<feature type="domain" description="Oxidoreductase molybdopterin-binding" evidence="6">
    <location>
        <begin position="78"/>
        <end position="258"/>
    </location>
</feature>
<evidence type="ECO:0000256" key="5">
    <source>
        <dbReference type="SAM" id="MobiDB-lite"/>
    </source>
</evidence>
<evidence type="ECO:0000256" key="1">
    <source>
        <dbReference type="ARBA" id="ARBA00001924"/>
    </source>
</evidence>
<evidence type="ECO:0000256" key="3">
    <source>
        <dbReference type="ARBA" id="ARBA00022723"/>
    </source>
</evidence>
<dbReference type="PANTHER" id="PTHR19372:SF7">
    <property type="entry name" value="SULFITE OXIDASE, MITOCHONDRIAL"/>
    <property type="match status" value="1"/>
</dbReference>
<dbReference type="GO" id="GO:0006790">
    <property type="term" value="P:sulfur compound metabolic process"/>
    <property type="evidence" value="ECO:0007669"/>
    <property type="project" value="TreeGrafter"/>
</dbReference>
<dbReference type="InterPro" id="IPR008335">
    <property type="entry name" value="Mopterin_OxRdtase_euk"/>
</dbReference>
<dbReference type="GO" id="GO:0043546">
    <property type="term" value="F:molybdopterin cofactor binding"/>
    <property type="evidence" value="ECO:0007669"/>
    <property type="project" value="TreeGrafter"/>
</dbReference>
<dbReference type="GO" id="GO:0008482">
    <property type="term" value="F:sulfite oxidase activity"/>
    <property type="evidence" value="ECO:0007669"/>
    <property type="project" value="TreeGrafter"/>
</dbReference>
<dbReference type="Pfam" id="PF03404">
    <property type="entry name" value="Mo-co_dimer"/>
    <property type="match status" value="1"/>
</dbReference>
<dbReference type="EMBL" id="KF900641">
    <property type="protein sequence ID" value="AIF02126.1"/>
    <property type="molecule type" value="Genomic_DNA"/>
</dbReference>
<sequence length="397" mass="44943">MSTQQQEGEIPDFLRMDSPGGPNTTNPHASEQWYGWPSKGMNPVNLPDAEGRVQRVRTPVMDLEGLITPTELHYVVQHFDIPEVVPADKWTLTIDGEVKYPFTINYDELRRFPGRTVRTVMECSGSDATYFEYSKGEGSKPSRTQECMILSASEWTGTPLVGILEHAGLTDKALYIRTEGWDEGLPGTAAPGTKPFFYDKGLPREKALHPDTILAWAQNGQLLEHLHGAPVRLLVPGWSGNWSIKWLRRLQVMDHMPDCWYHYNFYYYADSADSPDKELITTIGVKSMVIHPNDDTETLPKGTHVVRGYAWSGAGAITQVEVSVDGGETWHAARLEEPRDRWMWVRWSYLWDANQSGKYCVMSRATDAAGRVQSREPRYNNMRKNFSAIVGYDIAIV</sequence>
<evidence type="ECO:0000256" key="4">
    <source>
        <dbReference type="ARBA" id="ARBA00023002"/>
    </source>
</evidence>
<dbReference type="GO" id="GO:0020037">
    <property type="term" value="F:heme binding"/>
    <property type="evidence" value="ECO:0007669"/>
    <property type="project" value="TreeGrafter"/>
</dbReference>
<dbReference type="InterPro" id="IPR014756">
    <property type="entry name" value="Ig_E-set"/>
</dbReference>
<dbReference type="GO" id="GO:0030151">
    <property type="term" value="F:molybdenum ion binding"/>
    <property type="evidence" value="ECO:0007669"/>
    <property type="project" value="InterPro"/>
</dbReference>
<dbReference type="SUPFAM" id="SSF81296">
    <property type="entry name" value="E set domains"/>
    <property type="match status" value="1"/>
</dbReference>
<proteinExistence type="predicted"/>
<reference evidence="8" key="1">
    <citation type="journal article" date="2014" name="Genome Biol. Evol.">
        <title>Pangenome evidence for extensive interdomain horizontal transfer affecting lineage core and shell genes in uncultured planktonic thaumarchaeota and euryarchaeota.</title>
        <authorList>
            <person name="Deschamps P."/>
            <person name="Zivanovic Y."/>
            <person name="Moreira D."/>
            <person name="Rodriguez-Valera F."/>
            <person name="Lopez-Garcia P."/>
        </authorList>
    </citation>
    <scope>NUCLEOTIDE SEQUENCE</scope>
</reference>
<dbReference type="InterPro" id="IPR036374">
    <property type="entry name" value="OxRdtase_Mopterin-bd_sf"/>
</dbReference>
<dbReference type="InterPro" id="IPR000572">
    <property type="entry name" value="OxRdtase_Mopterin-bd_dom"/>
</dbReference>
<accession>A0A075GDI2</accession>
<evidence type="ECO:0000256" key="2">
    <source>
        <dbReference type="ARBA" id="ARBA00022505"/>
    </source>
</evidence>
<keyword evidence="3" id="KW-0479">Metal-binding</keyword>